<dbReference type="InterPro" id="IPR011009">
    <property type="entry name" value="Kinase-like_dom_sf"/>
</dbReference>
<evidence type="ECO:0008006" key="4">
    <source>
        <dbReference type="Google" id="ProtNLM"/>
    </source>
</evidence>
<keyword evidence="3" id="KW-1185">Reference proteome</keyword>
<dbReference type="RefSeq" id="XP_046004925.1">
    <property type="nucleotide sequence ID" value="XM_046150922.1"/>
</dbReference>
<reference evidence="2" key="1">
    <citation type="journal article" date="2021" name="Nat. Commun.">
        <title>Genetic determinants of endophytism in the Arabidopsis root mycobiome.</title>
        <authorList>
            <person name="Mesny F."/>
            <person name="Miyauchi S."/>
            <person name="Thiergart T."/>
            <person name="Pickel B."/>
            <person name="Atanasova L."/>
            <person name="Karlsson M."/>
            <person name="Huettel B."/>
            <person name="Barry K.W."/>
            <person name="Haridas S."/>
            <person name="Chen C."/>
            <person name="Bauer D."/>
            <person name="Andreopoulos W."/>
            <person name="Pangilinan J."/>
            <person name="LaButti K."/>
            <person name="Riley R."/>
            <person name="Lipzen A."/>
            <person name="Clum A."/>
            <person name="Drula E."/>
            <person name="Henrissat B."/>
            <person name="Kohler A."/>
            <person name="Grigoriev I.V."/>
            <person name="Martin F.M."/>
            <person name="Hacquard S."/>
        </authorList>
    </citation>
    <scope>NUCLEOTIDE SEQUENCE</scope>
    <source>
        <strain evidence="2">MPI-CAGE-CH-0230</strain>
    </source>
</reference>
<dbReference type="PANTHER" id="PTHR11909">
    <property type="entry name" value="CASEIN KINASE-RELATED"/>
    <property type="match status" value="1"/>
</dbReference>
<comment type="caution">
    <text evidence="2">The sequence shown here is derived from an EMBL/GenBank/DDBJ whole genome shotgun (WGS) entry which is preliminary data.</text>
</comment>
<dbReference type="Proteomes" id="UP000756346">
    <property type="component" value="Unassembled WGS sequence"/>
</dbReference>
<feature type="region of interest" description="Disordered" evidence="1">
    <location>
        <begin position="1"/>
        <end position="20"/>
    </location>
</feature>
<dbReference type="EMBL" id="JAGTJQ010000014">
    <property type="protein sequence ID" value="KAH7012660.1"/>
    <property type="molecule type" value="Genomic_DNA"/>
</dbReference>
<evidence type="ECO:0000256" key="1">
    <source>
        <dbReference type="SAM" id="MobiDB-lite"/>
    </source>
</evidence>
<dbReference type="GeneID" id="70180468"/>
<gene>
    <name evidence="2" type="ORF">B0I36DRAFT_256187</name>
</gene>
<organism evidence="2 3">
    <name type="scientific">Microdochium trichocladiopsis</name>
    <dbReference type="NCBI Taxonomy" id="1682393"/>
    <lineage>
        <taxon>Eukaryota</taxon>
        <taxon>Fungi</taxon>
        <taxon>Dikarya</taxon>
        <taxon>Ascomycota</taxon>
        <taxon>Pezizomycotina</taxon>
        <taxon>Sordariomycetes</taxon>
        <taxon>Xylariomycetidae</taxon>
        <taxon>Xylariales</taxon>
        <taxon>Microdochiaceae</taxon>
        <taxon>Microdochium</taxon>
    </lineage>
</organism>
<feature type="non-terminal residue" evidence="2">
    <location>
        <position position="1"/>
    </location>
</feature>
<evidence type="ECO:0000313" key="3">
    <source>
        <dbReference type="Proteomes" id="UP000756346"/>
    </source>
</evidence>
<evidence type="ECO:0000313" key="2">
    <source>
        <dbReference type="EMBL" id="KAH7012660.1"/>
    </source>
</evidence>
<accession>A0A9P8XRA3</accession>
<dbReference type="OrthoDB" id="4587838at2759"/>
<name>A0A9P8XRA3_9PEZI</name>
<protein>
    <recommendedName>
        <fullName evidence="4">Non-specific serine/threonine protein kinase</fullName>
    </recommendedName>
</protein>
<dbReference type="SUPFAM" id="SSF56112">
    <property type="entry name" value="Protein kinase-like (PK-like)"/>
    <property type="match status" value="1"/>
</dbReference>
<dbReference type="Gene3D" id="1.10.510.10">
    <property type="entry name" value="Transferase(Phosphotransferase) domain 1"/>
    <property type="match status" value="1"/>
</dbReference>
<proteinExistence type="predicted"/>
<sequence length="114" mass="13396">LARGSLPWQGPKVATDKEKDARIKEMKKSLSAEALCDGFLPGEFATYIKYTRGLAFDDEPDYSYLRQLFCCLFQAKGLKYDHVFDWTERLFRRCRAKSIPRYHRPRGRGDELQR</sequence>
<dbReference type="AlphaFoldDB" id="A0A9P8XRA3"/>
<dbReference type="InterPro" id="IPR050235">
    <property type="entry name" value="CK1_Ser-Thr_kinase"/>
</dbReference>